<dbReference type="Proteomes" id="UP000006322">
    <property type="component" value="Unassembled WGS sequence"/>
</dbReference>
<reference evidence="3" key="1">
    <citation type="journal article" date="2014" name="Environ. Microbiol.">
        <title>Comparative genomics of the marine bacterial genus Glaciecola reveals the high degree of genomic diversity and genomic characteristic for cold adaptation.</title>
        <authorList>
            <person name="Qin Q.L."/>
            <person name="Xie B.B."/>
            <person name="Yu Y."/>
            <person name="Shu Y.L."/>
            <person name="Rong J.C."/>
            <person name="Zhang Y.J."/>
            <person name="Zhao D.L."/>
            <person name="Chen X.L."/>
            <person name="Zhang X.Y."/>
            <person name="Chen B."/>
            <person name="Zhou B.C."/>
            <person name="Zhang Y.Z."/>
        </authorList>
    </citation>
    <scope>NUCLEOTIDE SEQUENCE [LARGE SCALE GENOMIC DNA]</scope>
    <source>
        <strain evidence="3">LMG 21857</strain>
    </source>
</reference>
<comment type="caution">
    <text evidence="2">The sequence shown here is derived from an EMBL/GenBank/DDBJ whole genome shotgun (WGS) entry which is preliminary data.</text>
</comment>
<keyword evidence="1" id="KW-0472">Membrane</keyword>
<gene>
    <name evidence="2" type="ORF">GPLA_1983</name>
</gene>
<keyword evidence="1" id="KW-0812">Transmembrane</keyword>
<sequence>MGKRLSKKYYYFPAAILFCSFSVIFFAYLFRNTLAIFAIEQYAKEQHIRVECLVFDINSNLDINVKKACIDLPDMEVLFNNVHFQRAQNRLTVGRINVTHKLAQSDSQPSPTEITSVDLSNWSLPSTLPLLRIDHLTVNSPLLARPLTLTINQPTNNSIQLEGDINGLLALHHQQGEQNARIIFDANWSLQNAVSYVKSDDPRLQSLTPLLTQKQLVDARIVSHIEFNGAQVTSRHQLSTGIDYSFDDCALHTKVRGSVGIAASLLTKELKIDLKAVDITASVGQSCYAPLANSSYTLASQFIVAAAEPIIINSESALIPSVNISSPVGFSASLTQLRIQFPTAETPLATAGEIALNTHQGVALASNIVSEVQPAKTISLLSSQSNDSTLAITLAGRINTTGNDWSLHGLTGKFTGNKLTAYGLTARDSSVFINGDISSNKGLSLKLDVKGEALTYRLTDLADETSQSVKGKQANKVITVKGVDSNILLSGETFNNLTFSAQNNLSQVKFDNVLVNKVTNQLSGHILQQKQLALTGDSKLTGMALNLENSEYFTLAKINVSHTLETNLQTNTAHSRHDFEVENTLKFSLVQTQNIVTLTMAQQALSGLQPAISRFIPALVVQNGSLGLNGEYQVDKGIFTGNFILDNGSLIYQEFNANGLSTEGQISFDSAGLQLDKTTLNIASAETGVPIEDIKMDYYIKDNVAKIEHITGKVLGGRFRLNELWLDKRDQQARITVTDLDLAQVVALQQQAGINVTGSVGGILPMFVRAGKFHIDGGRLKSQGPGTLKIDGNPAFDSIAAQQSELNFLKDLKFEQLSSEVKLDSDGLLLLDFSILGQNPNQQQAVNFNYHHEENILTLLRSLRLTDSVQNQIEKKIKKGGEK</sequence>
<keyword evidence="3" id="KW-1185">Reference proteome</keyword>
<dbReference type="Pfam" id="PF11739">
    <property type="entry name" value="YdbH-like"/>
    <property type="match status" value="1"/>
</dbReference>
<feature type="transmembrane region" description="Helical" evidence="1">
    <location>
        <begin position="9"/>
        <end position="30"/>
    </location>
</feature>
<dbReference type="InterPro" id="IPR021730">
    <property type="entry name" value="YdbH"/>
</dbReference>
<name>K7AC17_9ALTE</name>
<keyword evidence="1" id="KW-1133">Transmembrane helix</keyword>
<accession>K7AC17</accession>
<proteinExistence type="predicted"/>
<protein>
    <submittedName>
        <fullName evidence="2">Uncharacterized protein</fullName>
    </submittedName>
</protein>
<dbReference type="OrthoDB" id="5596796at2"/>
<dbReference type="STRING" id="1129793.GPLA_1983"/>
<dbReference type="RefSeq" id="WP_007104674.1">
    <property type="nucleotide sequence ID" value="NZ_BAER01000044.1"/>
</dbReference>
<evidence type="ECO:0000256" key="1">
    <source>
        <dbReference type="SAM" id="Phobius"/>
    </source>
</evidence>
<evidence type="ECO:0000313" key="3">
    <source>
        <dbReference type="Proteomes" id="UP000006322"/>
    </source>
</evidence>
<evidence type="ECO:0000313" key="2">
    <source>
        <dbReference type="EMBL" id="GAC32890.1"/>
    </source>
</evidence>
<dbReference type="EMBL" id="BAER01000044">
    <property type="protein sequence ID" value="GAC32890.1"/>
    <property type="molecule type" value="Genomic_DNA"/>
</dbReference>
<organism evidence="2 3">
    <name type="scientific">Paraglaciecola polaris LMG 21857</name>
    <dbReference type="NCBI Taxonomy" id="1129793"/>
    <lineage>
        <taxon>Bacteria</taxon>
        <taxon>Pseudomonadati</taxon>
        <taxon>Pseudomonadota</taxon>
        <taxon>Gammaproteobacteria</taxon>
        <taxon>Alteromonadales</taxon>
        <taxon>Alteromonadaceae</taxon>
        <taxon>Paraglaciecola</taxon>
    </lineage>
</organism>
<dbReference type="AlphaFoldDB" id="K7AC17"/>